<sequence>MLLKYYSGMERRQRQRRQILDRRDLLRWPPDEQDRRILAHGRRKIDNAKSMWDQ</sequence>
<organism evidence="1 2">
    <name type="scientific">Oceanisphaera pacifica</name>
    <dbReference type="NCBI Taxonomy" id="2818389"/>
    <lineage>
        <taxon>Bacteria</taxon>
        <taxon>Pseudomonadati</taxon>
        <taxon>Pseudomonadota</taxon>
        <taxon>Gammaproteobacteria</taxon>
        <taxon>Aeromonadales</taxon>
        <taxon>Aeromonadaceae</taxon>
        <taxon>Oceanisphaera</taxon>
    </lineage>
</organism>
<reference evidence="1 2" key="1">
    <citation type="submission" date="2021-03" db="EMBL/GenBank/DDBJ databases">
        <title>Oceanisphaera sp. nov., isolated from the intestine.</title>
        <authorList>
            <person name="Zhao L.-H."/>
            <person name="Shi L.-F."/>
        </authorList>
    </citation>
    <scope>NUCLEOTIDE SEQUENCE [LARGE SCALE GENOMIC DNA]</scope>
    <source>
        <strain evidence="1 2">DM8</strain>
    </source>
</reference>
<proteinExistence type="predicted"/>
<comment type="caution">
    <text evidence="1">The sequence shown here is derived from an EMBL/GenBank/DDBJ whole genome shotgun (WGS) entry which is preliminary data.</text>
</comment>
<accession>A0ABS3NC62</accession>
<keyword evidence="2" id="KW-1185">Reference proteome</keyword>
<gene>
    <name evidence="1" type="ORF">J3U76_00840</name>
</gene>
<dbReference type="RefSeq" id="WP_208003773.1">
    <property type="nucleotide sequence ID" value="NZ_JAGDFX010000001.1"/>
</dbReference>
<dbReference type="Proteomes" id="UP000664882">
    <property type="component" value="Unassembled WGS sequence"/>
</dbReference>
<evidence type="ECO:0000313" key="2">
    <source>
        <dbReference type="Proteomes" id="UP000664882"/>
    </source>
</evidence>
<name>A0ABS3NC62_9GAMM</name>
<protein>
    <submittedName>
        <fullName evidence="1">Uncharacterized protein</fullName>
    </submittedName>
</protein>
<evidence type="ECO:0000313" key="1">
    <source>
        <dbReference type="EMBL" id="MBO1518189.1"/>
    </source>
</evidence>
<dbReference type="EMBL" id="JAGDFX010000001">
    <property type="protein sequence ID" value="MBO1518189.1"/>
    <property type="molecule type" value="Genomic_DNA"/>
</dbReference>